<evidence type="ECO:0000313" key="2">
    <source>
        <dbReference type="EMBL" id="PRW64154.1"/>
    </source>
</evidence>
<comment type="caution">
    <text evidence="2">The sequence shown here is derived from an EMBL/GenBank/DDBJ whole genome shotgun (WGS) entry which is preliminary data.</text>
</comment>
<protein>
    <submittedName>
        <fullName evidence="2">Uncharacterized protein</fullName>
    </submittedName>
</protein>
<evidence type="ECO:0000256" key="1">
    <source>
        <dbReference type="SAM" id="MobiDB-lite"/>
    </source>
</evidence>
<reference evidence="2 3" key="1">
    <citation type="submission" date="2018-03" db="EMBL/GenBank/DDBJ databases">
        <title>Actinopolyspora mortivallis from Sahara, screening for active biomolecules.</title>
        <authorList>
            <person name="Selama O."/>
            <person name="Wellington E.M.H."/>
            <person name="Hacene H."/>
        </authorList>
    </citation>
    <scope>NUCLEOTIDE SEQUENCE [LARGE SCALE GENOMIC DNA]</scope>
    <source>
        <strain evidence="2 3">M5A</strain>
    </source>
</reference>
<proteinExistence type="predicted"/>
<dbReference type="InParanoid" id="A0A2T0GYH2"/>
<gene>
    <name evidence="2" type="ORF">CEP50_06570</name>
</gene>
<evidence type="ECO:0000313" key="3">
    <source>
        <dbReference type="Proteomes" id="UP000239352"/>
    </source>
</evidence>
<accession>A0A2T0GYH2</accession>
<dbReference type="STRING" id="1050202.GCA_000384035_02385"/>
<organism evidence="2 3">
    <name type="scientific">Actinopolyspora mortivallis</name>
    <dbReference type="NCBI Taxonomy" id="33906"/>
    <lineage>
        <taxon>Bacteria</taxon>
        <taxon>Bacillati</taxon>
        <taxon>Actinomycetota</taxon>
        <taxon>Actinomycetes</taxon>
        <taxon>Actinopolysporales</taxon>
        <taxon>Actinopolysporaceae</taxon>
        <taxon>Actinopolyspora</taxon>
    </lineage>
</organism>
<name>A0A2T0GYH2_ACTMO</name>
<dbReference type="AlphaFoldDB" id="A0A2T0GYH2"/>
<keyword evidence="3" id="KW-1185">Reference proteome</keyword>
<sequence length="67" mass="7586">MSGKGWYFCLKHRRVEAPEEVCRALNRLGPYSDRASAENALEIAHRRTEEADEADRHWGGGSGAEER</sequence>
<dbReference type="RefSeq" id="WP_106113123.1">
    <property type="nucleotide sequence ID" value="NZ_PVSR01000006.1"/>
</dbReference>
<dbReference type="EMBL" id="PVSR01000006">
    <property type="protein sequence ID" value="PRW64154.1"/>
    <property type="molecule type" value="Genomic_DNA"/>
</dbReference>
<feature type="region of interest" description="Disordered" evidence="1">
    <location>
        <begin position="44"/>
        <end position="67"/>
    </location>
</feature>
<dbReference type="Proteomes" id="UP000239352">
    <property type="component" value="Unassembled WGS sequence"/>
</dbReference>